<dbReference type="GeneID" id="93449371"/>
<dbReference type="PROSITE" id="PS51257">
    <property type="entry name" value="PROKAR_LIPOPROTEIN"/>
    <property type="match status" value="1"/>
</dbReference>
<organism evidence="1 2">
    <name type="scientific">Phocaeicola vulgatus</name>
    <name type="common">Bacteroides vulgatus</name>
    <dbReference type="NCBI Taxonomy" id="821"/>
    <lineage>
        <taxon>Bacteria</taxon>
        <taxon>Pseudomonadati</taxon>
        <taxon>Bacteroidota</taxon>
        <taxon>Bacteroidia</taxon>
        <taxon>Bacteroidales</taxon>
        <taxon>Bacteroidaceae</taxon>
        <taxon>Phocaeicola</taxon>
    </lineage>
</organism>
<evidence type="ECO:0000313" key="2">
    <source>
        <dbReference type="Proteomes" id="UP000186631"/>
    </source>
</evidence>
<dbReference type="EMBL" id="MNQV01000180">
    <property type="protein sequence ID" value="OKZ48823.1"/>
    <property type="molecule type" value="Genomic_DNA"/>
</dbReference>
<name>A0A1Q6J6T9_PHOVU</name>
<evidence type="ECO:0000313" key="1">
    <source>
        <dbReference type="EMBL" id="OKZ48823.1"/>
    </source>
</evidence>
<evidence type="ECO:0008006" key="3">
    <source>
        <dbReference type="Google" id="ProtNLM"/>
    </source>
</evidence>
<gene>
    <name evidence="1" type="ORF">BHV80_09555</name>
</gene>
<sequence length="139" mass="16166">MKWLLWMSVLFFLSCGKSFEKEAEQHLDKIIEDTAIDPGSIKLSDYEVIRSDDSIYLTSFTMEGKNNMGMYSSSEFGYIYVRSGQERYFLLDKAQKVTRIVDSATKIFNAAKKDSSFIGNWSMIFIFQVELYGRKIEQE</sequence>
<dbReference type="Proteomes" id="UP000186631">
    <property type="component" value="Unassembled WGS sequence"/>
</dbReference>
<comment type="caution">
    <text evidence="1">The sequence shown here is derived from an EMBL/GenBank/DDBJ whole genome shotgun (WGS) entry which is preliminary data.</text>
</comment>
<reference evidence="1 2" key="1">
    <citation type="journal article" date="2016" name="Nat. Biotechnol.">
        <title>Measurement of bacterial replication rates in microbial communities.</title>
        <authorList>
            <person name="Brown C.T."/>
            <person name="Olm M.R."/>
            <person name="Thomas B.C."/>
            <person name="Banfield J.F."/>
        </authorList>
    </citation>
    <scope>NUCLEOTIDE SEQUENCE [LARGE SCALE GENOMIC DNA]</scope>
    <source>
        <strain evidence="1">42_262</strain>
    </source>
</reference>
<dbReference type="AlphaFoldDB" id="A0A1Q6J6T9"/>
<accession>A0A1Q6J6T9</accession>
<dbReference type="RefSeq" id="WP_007833931.1">
    <property type="nucleotide sequence ID" value="NZ_CP181424.1"/>
</dbReference>
<protein>
    <recommendedName>
        <fullName evidence="3">Lipoprotein</fullName>
    </recommendedName>
</protein>
<proteinExistence type="predicted"/>